<dbReference type="EMBL" id="JAJJMA010263603">
    <property type="protein sequence ID" value="MCL7044920.1"/>
    <property type="molecule type" value="Genomic_DNA"/>
</dbReference>
<keyword evidence="1" id="KW-0472">Membrane</keyword>
<name>A0AA41VPI9_PAPNU</name>
<dbReference type="AlphaFoldDB" id="A0AA41VPI9"/>
<keyword evidence="1" id="KW-0812">Transmembrane</keyword>
<accession>A0AA41VPI9</accession>
<reference evidence="2" key="1">
    <citation type="submission" date="2022-03" db="EMBL/GenBank/DDBJ databases">
        <title>A functionally conserved STORR gene fusion in Papaver species that diverged 16.8 million years ago.</title>
        <authorList>
            <person name="Catania T."/>
        </authorList>
    </citation>
    <scope>NUCLEOTIDE SEQUENCE</scope>
    <source>
        <strain evidence="2">S-191538</strain>
    </source>
</reference>
<keyword evidence="1" id="KW-1133">Transmembrane helix</keyword>
<protein>
    <submittedName>
        <fullName evidence="2">Uncharacterized protein</fullName>
    </submittedName>
</protein>
<dbReference type="Proteomes" id="UP001177140">
    <property type="component" value="Unassembled WGS sequence"/>
</dbReference>
<evidence type="ECO:0000313" key="3">
    <source>
        <dbReference type="Proteomes" id="UP001177140"/>
    </source>
</evidence>
<gene>
    <name evidence="2" type="ORF">MKW94_012252</name>
</gene>
<sequence>LTGNKLLCFSDKDVCAPSEYIEGTGLGKIPGAPGIPGALGVPGTNEGNRKNSLQIILGTVVSMFVIFSVIV</sequence>
<feature type="non-terminal residue" evidence="2">
    <location>
        <position position="1"/>
    </location>
</feature>
<evidence type="ECO:0000313" key="2">
    <source>
        <dbReference type="EMBL" id="MCL7044920.1"/>
    </source>
</evidence>
<evidence type="ECO:0000256" key="1">
    <source>
        <dbReference type="SAM" id="Phobius"/>
    </source>
</evidence>
<proteinExistence type="predicted"/>
<feature type="transmembrane region" description="Helical" evidence="1">
    <location>
        <begin position="52"/>
        <end position="70"/>
    </location>
</feature>
<keyword evidence="3" id="KW-1185">Reference proteome</keyword>
<comment type="caution">
    <text evidence="2">The sequence shown here is derived from an EMBL/GenBank/DDBJ whole genome shotgun (WGS) entry which is preliminary data.</text>
</comment>
<organism evidence="2 3">
    <name type="scientific">Papaver nudicaule</name>
    <name type="common">Iceland poppy</name>
    <dbReference type="NCBI Taxonomy" id="74823"/>
    <lineage>
        <taxon>Eukaryota</taxon>
        <taxon>Viridiplantae</taxon>
        <taxon>Streptophyta</taxon>
        <taxon>Embryophyta</taxon>
        <taxon>Tracheophyta</taxon>
        <taxon>Spermatophyta</taxon>
        <taxon>Magnoliopsida</taxon>
        <taxon>Ranunculales</taxon>
        <taxon>Papaveraceae</taxon>
        <taxon>Papaveroideae</taxon>
        <taxon>Papaver</taxon>
    </lineage>
</organism>